<evidence type="ECO:0000313" key="2">
    <source>
        <dbReference type="Proteomes" id="UP000286954"/>
    </source>
</evidence>
<dbReference type="Gene3D" id="3.40.50.12500">
    <property type="match status" value="1"/>
</dbReference>
<dbReference type="Proteomes" id="UP000286954">
    <property type="component" value="Chromosome"/>
</dbReference>
<keyword evidence="2" id="KW-1185">Reference proteome</keyword>
<evidence type="ECO:0000313" key="1">
    <source>
        <dbReference type="EMBL" id="AZU03292.1"/>
    </source>
</evidence>
<proteinExistence type="predicted"/>
<sequence length="245" mass="25797">MTPAENPTAEPELSVLLGPDINLLSTRMHIAEPDMNVRLERYAGDMARWMAPFGNAPLDAAIFACTGSSYLVPPANAPGRFLDHAGRHMPLISAANAVSDAVTALGARRLVLVSPYPESLTAAAVKWWTAQGLDVRKVLSVPPAASGHPIYSRDARAILCTLQLAARMEGDVVLALGTGAPSLSALAVASPDADIPMLSSNLCTAWAASAALGQPSSPLDWLAASASWRQRLHDRFPALMASLQN</sequence>
<organism evidence="1 2">
    <name type="scientific">Glycocaulis alkaliphilus</name>
    <dbReference type="NCBI Taxonomy" id="1434191"/>
    <lineage>
        <taxon>Bacteria</taxon>
        <taxon>Pseudomonadati</taxon>
        <taxon>Pseudomonadota</taxon>
        <taxon>Alphaproteobacteria</taxon>
        <taxon>Maricaulales</taxon>
        <taxon>Maricaulaceae</taxon>
        <taxon>Glycocaulis</taxon>
    </lineage>
</organism>
<reference evidence="1 2" key="1">
    <citation type="submission" date="2016-12" db="EMBL/GenBank/DDBJ databases">
        <title>The genome of dimorphic prosthecate Glycocaulis alkaliphilus 6b-8t, isolated from crude oil dictates its adaptability in petroleum environments.</title>
        <authorList>
            <person name="Wu X.-L."/>
            <person name="Geng S."/>
        </authorList>
    </citation>
    <scope>NUCLEOTIDE SEQUENCE [LARGE SCALE GENOMIC DNA]</scope>
    <source>
        <strain evidence="1 2">6B-8</strain>
    </source>
</reference>
<dbReference type="PANTHER" id="PTHR40267:SF1">
    <property type="entry name" value="BLR3294 PROTEIN"/>
    <property type="match status" value="1"/>
</dbReference>
<dbReference type="InterPro" id="IPR053714">
    <property type="entry name" value="Iso_Racemase_Enz_sf"/>
</dbReference>
<accession>A0A3T0E7J0</accession>
<dbReference type="KEGG" id="gak:X907_0748"/>
<dbReference type="AlphaFoldDB" id="A0A3T0E7J0"/>
<dbReference type="PANTHER" id="PTHR40267">
    <property type="entry name" value="BLR3294 PROTEIN"/>
    <property type="match status" value="1"/>
</dbReference>
<dbReference type="RefSeq" id="WP_127565698.1">
    <property type="nucleotide sequence ID" value="NZ_CP018911.1"/>
</dbReference>
<gene>
    <name evidence="1" type="ORF">X907_0748</name>
</gene>
<dbReference type="InterPro" id="IPR026286">
    <property type="entry name" value="MaiA/AMDase"/>
</dbReference>
<name>A0A3T0E7J0_9PROT</name>
<dbReference type="OrthoDB" id="9816064at2"/>
<protein>
    <submittedName>
        <fullName evidence="1">Asp/Glu racemase</fullName>
    </submittedName>
</protein>
<dbReference type="EMBL" id="CP018911">
    <property type="protein sequence ID" value="AZU03292.1"/>
    <property type="molecule type" value="Genomic_DNA"/>
</dbReference>